<evidence type="ECO:0000256" key="3">
    <source>
        <dbReference type="ARBA" id="ARBA00022833"/>
    </source>
</evidence>
<dbReference type="EMBL" id="VSSQ01000060">
    <property type="protein sequence ID" value="MPL71562.1"/>
    <property type="molecule type" value="Genomic_DNA"/>
</dbReference>
<evidence type="ECO:0000313" key="4">
    <source>
        <dbReference type="EMBL" id="MPL71562.1"/>
    </source>
</evidence>
<dbReference type="NCBIfam" id="NF011436">
    <property type="entry name" value="PRK14866.1-3"/>
    <property type="match status" value="1"/>
</dbReference>
<dbReference type="InterPro" id="IPR007508">
    <property type="entry name" value="DtdA"/>
</dbReference>
<proteinExistence type="inferred from homology"/>
<reference evidence="4" key="1">
    <citation type="submission" date="2019-08" db="EMBL/GenBank/DDBJ databases">
        <authorList>
            <person name="Kucharzyk K."/>
            <person name="Murdoch R.W."/>
            <person name="Higgins S."/>
            <person name="Loffler F."/>
        </authorList>
    </citation>
    <scope>NUCLEOTIDE SEQUENCE</scope>
</reference>
<dbReference type="PANTHER" id="PTHR34667">
    <property type="entry name" value="D-AMINOACYL-TRNA DEACYLASE"/>
    <property type="match status" value="1"/>
</dbReference>
<accession>A0A644TZE0</accession>
<dbReference type="GO" id="GO:0046872">
    <property type="term" value="F:metal ion binding"/>
    <property type="evidence" value="ECO:0007669"/>
    <property type="project" value="UniProtKB-KW"/>
</dbReference>
<organism evidence="4">
    <name type="scientific">bioreactor metagenome</name>
    <dbReference type="NCBI Taxonomy" id="1076179"/>
    <lineage>
        <taxon>unclassified sequences</taxon>
        <taxon>metagenomes</taxon>
        <taxon>ecological metagenomes</taxon>
    </lineage>
</organism>
<evidence type="ECO:0000256" key="2">
    <source>
        <dbReference type="ARBA" id="ARBA00022801"/>
    </source>
</evidence>
<name>A0A644TZE0_9ZZZZ</name>
<protein>
    <recommendedName>
        <fullName evidence="5">D-aminoacyl-tRNA deacylase</fullName>
    </recommendedName>
</protein>
<dbReference type="PANTHER" id="PTHR34667:SF1">
    <property type="entry name" value="D-AMINOACYL-TRNA DEACYLASE"/>
    <property type="match status" value="1"/>
</dbReference>
<gene>
    <name evidence="4" type="ORF">SDC9_17339</name>
</gene>
<evidence type="ECO:0008006" key="5">
    <source>
        <dbReference type="Google" id="ProtNLM"/>
    </source>
</evidence>
<keyword evidence="3" id="KW-0862">Zinc</keyword>
<keyword evidence="1" id="KW-0479">Metal-binding</keyword>
<dbReference type="Pfam" id="PF04414">
    <property type="entry name" value="tRNA_deacylase"/>
    <property type="match status" value="1"/>
</dbReference>
<dbReference type="Gene3D" id="3.40.630.50">
    <property type="entry name" value="AF0625-like"/>
    <property type="match status" value="1"/>
</dbReference>
<dbReference type="InterPro" id="IPR018033">
    <property type="entry name" value="Deacylase_DtdA_archaea"/>
</dbReference>
<dbReference type="SUPFAM" id="SSF142535">
    <property type="entry name" value="AF0625-like"/>
    <property type="match status" value="1"/>
</dbReference>
<sequence length="443" mass="47705">MIIDIVNSDSDPAGRNIRAAVDELLKNPPKEGFPLFDGNEVTFHTVPGRIIHAERSGMNPDADLIIVVSRHSSVNPVPVLTVHPAGNFGIAGLGGNDRELGLTDPVWMKAVLQNHAAFAPEGYRVSYEITHHGPTDLPVPFFFVEVGSTEKEWNDSAACLAAAKSVLYARPSPDAVPLIGFGGTHYAARQTAICLETKGAFGHMMHTRDVGSVSKEMVSRMIATSGGAAAAHIDRKALSKQELSRLAGILSDLGLEEISEGDLRKINGMSFSTWIAYRNLAAKTAQDLKIFPHGRIMDGEPSVIELPADLFSAAFLGYEEFLLTELDKMGNIFHTTGKGGRIMPTLFTPAENRRQASGDLIVLSVQQITRTQDSLVEGDQITITRRQFDPGIARTLGVPSGPLYGQLAAGTSVDLPDGRTITPDMVTKVVKTSIKIPGLENYS</sequence>
<dbReference type="GO" id="GO:0051499">
    <property type="term" value="F:D-aminoacyl-tRNA deacylase activity"/>
    <property type="evidence" value="ECO:0007669"/>
    <property type="project" value="InterPro"/>
</dbReference>
<evidence type="ECO:0000256" key="1">
    <source>
        <dbReference type="ARBA" id="ARBA00022723"/>
    </source>
</evidence>
<dbReference type="AlphaFoldDB" id="A0A644TZE0"/>
<keyword evidence="2" id="KW-0378">Hydrolase</keyword>
<dbReference type="Gene3D" id="3.40.50.10700">
    <property type="entry name" value="AF0625-like"/>
    <property type="match status" value="1"/>
</dbReference>
<dbReference type="HAMAP" id="MF_00562">
    <property type="entry name" value="Deacylase_DtdA"/>
    <property type="match status" value="1"/>
</dbReference>
<comment type="caution">
    <text evidence="4">The sequence shown here is derived from an EMBL/GenBank/DDBJ whole genome shotgun (WGS) entry which is preliminary data.</text>
</comment>
<dbReference type="GO" id="GO:0019478">
    <property type="term" value="P:D-amino acid catabolic process"/>
    <property type="evidence" value="ECO:0007669"/>
    <property type="project" value="InterPro"/>
</dbReference>